<reference evidence="1" key="1">
    <citation type="journal article" date="2020" name="Nature">
        <title>Giant virus diversity and host interactions through global metagenomics.</title>
        <authorList>
            <person name="Schulz F."/>
            <person name="Roux S."/>
            <person name="Paez-Espino D."/>
            <person name="Jungbluth S."/>
            <person name="Walsh D.A."/>
            <person name="Denef V.J."/>
            <person name="McMahon K.D."/>
            <person name="Konstantinidis K.T."/>
            <person name="Eloe-Fadrosh E.A."/>
            <person name="Kyrpides N.C."/>
            <person name="Woyke T."/>
        </authorList>
    </citation>
    <scope>NUCLEOTIDE SEQUENCE</scope>
    <source>
        <strain evidence="1">GVMAG-M-3300023174-60</strain>
    </source>
</reference>
<sequence length="228" mass="26832">MSASALMRIPIWKGNRIIDLEHVKNIKESIDYKAYFLDSGYKTVQYDEMDENNKPVKKTYLIDGQHRISVVIDYFENIQDAKDFSVTVTEIRVDSEADAIEYFNKINNVKPIQFKEDPNLIINKYLQRLIGSYPVKSKLFRTGATKRPYLSVDKFREALLKRVDNLKKISIEKFIKECKTTNTKIIQELEIRSLNDKEKELKIITKILELDFGLAWDDKFKWLDNILP</sequence>
<evidence type="ECO:0000313" key="1">
    <source>
        <dbReference type="EMBL" id="QHT20261.1"/>
    </source>
</evidence>
<name>A0A6C0DUX7_9ZZZZ</name>
<proteinExistence type="predicted"/>
<dbReference type="AlphaFoldDB" id="A0A6C0DUX7"/>
<accession>A0A6C0DUX7</accession>
<organism evidence="1">
    <name type="scientific">viral metagenome</name>
    <dbReference type="NCBI Taxonomy" id="1070528"/>
    <lineage>
        <taxon>unclassified sequences</taxon>
        <taxon>metagenomes</taxon>
        <taxon>organismal metagenomes</taxon>
    </lineage>
</organism>
<dbReference type="EMBL" id="MN739677">
    <property type="protein sequence ID" value="QHT20261.1"/>
    <property type="molecule type" value="Genomic_DNA"/>
</dbReference>
<protein>
    <submittedName>
        <fullName evidence="1">Uncharacterized protein</fullName>
    </submittedName>
</protein>